<dbReference type="Pfam" id="PF00615">
    <property type="entry name" value="RGS"/>
    <property type="match status" value="1"/>
</dbReference>
<dbReference type="GeneID" id="68096569"/>
<dbReference type="InterPro" id="IPR016137">
    <property type="entry name" value="RGS"/>
</dbReference>
<dbReference type="EMBL" id="PYSW02000020">
    <property type="protein sequence ID" value="KAG2383443.1"/>
    <property type="molecule type" value="Genomic_DNA"/>
</dbReference>
<accession>A0AA88GSN9</accession>
<organism evidence="3 4">
    <name type="scientific">Naegleria lovaniensis</name>
    <name type="common">Amoeba</name>
    <dbReference type="NCBI Taxonomy" id="51637"/>
    <lineage>
        <taxon>Eukaryota</taxon>
        <taxon>Discoba</taxon>
        <taxon>Heterolobosea</taxon>
        <taxon>Tetramitia</taxon>
        <taxon>Eutetramitia</taxon>
        <taxon>Vahlkampfiidae</taxon>
        <taxon>Naegleria</taxon>
    </lineage>
</organism>
<name>A0AA88GSN9_NAELO</name>
<gene>
    <name evidence="3" type="ORF">C9374_004114</name>
</gene>
<feature type="compositionally biased region" description="Low complexity" evidence="1">
    <location>
        <begin position="52"/>
        <end position="75"/>
    </location>
</feature>
<keyword evidence="4" id="KW-1185">Reference proteome</keyword>
<feature type="compositionally biased region" description="Polar residues" evidence="1">
    <location>
        <begin position="1"/>
        <end position="51"/>
    </location>
</feature>
<evidence type="ECO:0000313" key="4">
    <source>
        <dbReference type="Proteomes" id="UP000816034"/>
    </source>
</evidence>
<dbReference type="Proteomes" id="UP000816034">
    <property type="component" value="Unassembled WGS sequence"/>
</dbReference>
<dbReference type="InterPro" id="IPR036305">
    <property type="entry name" value="RGS_sf"/>
</dbReference>
<dbReference type="SUPFAM" id="SSF48097">
    <property type="entry name" value="Regulator of G-protein signaling, RGS"/>
    <property type="match status" value="1"/>
</dbReference>
<reference evidence="3 4" key="1">
    <citation type="journal article" date="2018" name="BMC Genomics">
        <title>The genome of Naegleria lovaniensis, the basis for a comparative approach to unravel pathogenicity factors of the human pathogenic amoeba N. fowleri.</title>
        <authorList>
            <person name="Liechti N."/>
            <person name="Schurch N."/>
            <person name="Bruggmann R."/>
            <person name="Wittwer M."/>
        </authorList>
    </citation>
    <scope>NUCLEOTIDE SEQUENCE [LARGE SCALE GENOMIC DNA]</scope>
    <source>
        <strain evidence="3 4">ATCC 30569</strain>
    </source>
</reference>
<evidence type="ECO:0000256" key="1">
    <source>
        <dbReference type="SAM" id="MobiDB-lite"/>
    </source>
</evidence>
<dbReference type="Gene3D" id="1.10.167.10">
    <property type="entry name" value="Regulator of G-protein Signalling 4, domain 2"/>
    <property type="match status" value="1"/>
</dbReference>
<dbReference type="SMART" id="SM00315">
    <property type="entry name" value="RGS"/>
    <property type="match status" value="1"/>
</dbReference>
<evidence type="ECO:0000313" key="3">
    <source>
        <dbReference type="EMBL" id="KAG2383443.1"/>
    </source>
</evidence>
<dbReference type="AlphaFoldDB" id="A0AA88GSN9"/>
<dbReference type="InterPro" id="IPR044926">
    <property type="entry name" value="RGS_subdomain_2"/>
</dbReference>
<feature type="compositionally biased region" description="Basic and acidic residues" evidence="1">
    <location>
        <begin position="231"/>
        <end position="242"/>
    </location>
</feature>
<evidence type="ECO:0000259" key="2">
    <source>
        <dbReference type="PROSITE" id="PS50132"/>
    </source>
</evidence>
<proteinExistence type="predicted"/>
<feature type="region of interest" description="Disordered" evidence="1">
    <location>
        <begin position="230"/>
        <end position="252"/>
    </location>
</feature>
<feature type="region of interest" description="Disordered" evidence="1">
    <location>
        <begin position="1"/>
        <end position="75"/>
    </location>
</feature>
<sequence>MTSTIETTSYGNDKNNNILSPPTSNNNNHQRFSTSATSTCTMVSTTNSSIQSGGISETSMGISSSSSSVTTKTTSTTTTNGIQIGVVSSPLMNMFEKEMVVNPCGASVLELSKDHVVLLVVIKWFGCPLCQSVISRIQEYLPSFLMMNIVPIICHQENEEKASSKLAHTNLMNCRVTSQVKTNLLEMDLKKEFENASKPDIPKLLKLFPNMKGIFKEGKKKRLQITSSLGHELETPRGDHKGASSPLSNSVAESNTSFSTQLDQILENVTMRTYFKAFLSNIFSLELVMFIEQVNVYKVLCKAHTSKMQKQLQMQQQMSEYELTIMDIQTPPNERNERVLSYNGNEMHSLGEDHQVCAQQIIETFFEEDSIFEINTSQKLVQRMKLRMQNEGCVMDLFDELVRDIKATMLYPLYSSFETTDIYKSMSERMERMKKMK</sequence>
<dbReference type="PROSITE" id="PS50132">
    <property type="entry name" value="RGS"/>
    <property type="match status" value="1"/>
</dbReference>
<feature type="domain" description="RGS" evidence="2">
    <location>
        <begin position="261"/>
        <end position="427"/>
    </location>
</feature>
<comment type="caution">
    <text evidence="3">The sequence shown here is derived from an EMBL/GenBank/DDBJ whole genome shotgun (WGS) entry which is preliminary data.</text>
</comment>
<protein>
    <recommendedName>
        <fullName evidence="2">RGS domain-containing protein</fullName>
    </recommendedName>
</protein>
<dbReference type="RefSeq" id="XP_044549122.1">
    <property type="nucleotide sequence ID" value="XM_044693718.1"/>
</dbReference>